<proteinExistence type="predicted"/>
<evidence type="ECO:0000256" key="2">
    <source>
        <dbReference type="SAM" id="MobiDB-lite"/>
    </source>
</evidence>
<dbReference type="EMBL" id="FWXF01000005">
    <property type="protein sequence ID" value="SMC21875.1"/>
    <property type="molecule type" value="Genomic_DNA"/>
</dbReference>
<protein>
    <submittedName>
        <fullName evidence="3">Uncharacterized protein</fullName>
    </submittedName>
</protein>
<evidence type="ECO:0000256" key="1">
    <source>
        <dbReference type="SAM" id="Coils"/>
    </source>
</evidence>
<name>A0A1W1XCV8_9BACT</name>
<dbReference type="Proteomes" id="UP000192783">
    <property type="component" value="Unassembled WGS sequence"/>
</dbReference>
<evidence type="ECO:0000313" key="4">
    <source>
        <dbReference type="Proteomes" id="UP000192783"/>
    </source>
</evidence>
<dbReference type="AlphaFoldDB" id="A0A1W1XCV8"/>
<dbReference type="Gene3D" id="3.40.50.300">
    <property type="entry name" value="P-loop containing nucleotide triphosphate hydrolases"/>
    <property type="match status" value="1"/>
</dbReference>
<feature type="compositionally biased region" description="Basic and acidic residues" evidence="2">
    <location>
        <begin position="213"/>
        <end position="228"/>
    </location>
</feature>
<reference evidence="3 4" key="1">
    <citation type="submission" date="2017-04" db="EMBL/GenBank/DDBJ databases">
        <authorList>
            <person name="Afonso C.L."/>
            <person name="Miller P.J."/>
            <person name="Scott M.A."/>
            <person name="Spackman E."/>
            <person name="Goraichik I."/>
            <person name="Dimitrov K.M."/>
            <person name="Suarez D.L."/>
            <person name="Swayne D.E."/>
        </authorList>
    </citation>
    <scope>NUCLEOTIDE SEQUENCE [LARGE SCALE GENOMIC DNA]</scope>
    <source>
        <strain evidence="3 4">DSM 13146</strain>
    </source>
</reference>
<gene>
    <name evidence="3" type="ORF">SAMN02746041_01300</name>
</gene>
<dbReference type="InterPro" id="IPR027417">
    <property type="entry name" value="P-loop_NTPase"/>
</dbReference>
<keyword evidence="4" id="KW-1185">Reference proteome</keyword>
<keyword evidence="1" id="KW-0175">Coiled coil</keyword>
<sequence length="235" mass="26815">MTEKGEKSPKLPAPPSPQPLRDRLTGLQWEAKALADKRQQLEAELREVEAFLEIQPRVAERLEMLSSALFGDILDEVERNLTYALQDILGQELRVVTSRQVQRGKVQIRFGIERGGHPEDILRGQGGSVCNVLSVGLRFIALSQLDEREHRRFLVLDEQDCWLRPDLVPRLMGIVHTIAHKLGFQVLVISHHSVDLFREHADRIFVLRPSPDPHRGVRVEQQRDRDGESPADPMV</sequence>
<evidence type="ECO:0000313" key="3">
    <source>
        <dbReference type="EMBL" id="SMC21875.1"/>
    </source>
</evidence>
<accession>A0A1W1XCV8</accession>
<feature type="region of interest" description="Disordered" evidence="2">
    <location>
        <begin position="213"/>
        <end position="235"/>
    </location>
</feature>
<dbReference type="STRING" id="1121390.SAMN02746041_01300"/>
<feature type="coiled-coil region" evidence="1">
    <location>
        <begin position="24"/>
        <end position="51"/>
    </location>
</feature>
<dbReference type="SUPFAM" id="SSF52540">
    <property type="entry name" value="P-loop containing nucleoside triphosphate hydrolases"/>
    <property type="match status" value="1"/>
</dbReference>
<organism evidence="3 4">
    <name type="scientific">Desulfacinum hydrothermale DSM 13146</name>
    <dbReference type="NCBI Taxonomy" id="1121390"/>
    <lineage>
        <taxon>Bacteria</taxon>
        <taxon>Pseudomonadati</taxon>
        <taxon>Thermodesulfobacteriota</taxon>
        <taxon>Syntrophobacteria</taxon>
        <taxon>Syntrophobacterales</taxon>
        <taxon>Syntrophobacteraceae</taxon>
        <taxon>Desulfacinum</taxon>
    </lineage>
</organism>
<dbReference type="OrthoDB" id="7069379at2"/>
<dbReference type="RefSeq" id="WP_139796522.1">
    <property type="nucleotide sequence ID" value="NZ_FWXF01000005.1"/>
</dbReference>
<feature type="region of interest" description="Disordered" evidence="2">
    <location>
        <begin position="1"/>
        <end position="22"/>
    </location>
</feature>